<evidence type="ECO:0000256" key="3">
    <source>
        <dbReference type="ARBA" id="ARBA00022448"/>
    </source>
</evidence>
<dbReference type="InterPro" id="IPR011527">
    <property type="entry name" value="ABC1_TM_dom"/>
</dbReference>
<dbReference type="OrthoDB" id="6500128at2759"/>
<accession>A0A9P6UDG4</accession>
<organism evidence="11 12">
    <name type="scientific">Linnemannia gamsii</name>
    <dbReference type="NCBI Taxonomy" id="64522"/>
    <lineage>
        <taxon>Eukaryota</taxon>
        <taxon>Fungi</taxon>
        <taxon>Fungi incertae sedis</taxon>
        <taxon>Mucoromycota</taxon>
        <taxon>Mortierellomycotina</taxon>
        <taxon>Mortierellomycetes</taxon>
        <taxon>Mortierellales</taxon>
        <taxon>Mortierellaceae</taxon>
        <taxon>Linnemannia</taxon>
    </lineage>
</organism>
<evidence type="ECO:0000256" key="8">
    <source>
        <dbReference type="ARBA" id="ARBA00023136"/>
    </source>
</evidence>
<dbReference type="GO" id="GO:0140359">
    <property type="term" value="F:ABC-type transporter activity"/>
    <property type="evidence" value="ECO:0007669"/>
    <property type="project" value="InterPro"/>
</dbReference>
<dbReference type="PANTHER" id="PTHR24223">
    <property type="entry name" value="ATP-BINDING CASSETTE SUB-FAMILY C"/>
    <property type="match status" value="1"/>
</dbReference>
<evidence type="ECO:0000256" key="4">
    <source>
        <dbReference type="ARBA" id="ARBA00022692"/>
    </source>
</evidence>
<evidence type="ECO:0000256" key="2">
    <source>
        <dbReference type="ARBA" id="ARBA00009726"/>
    </source>
</evidence>
<dbReference type="Gene3D" id="1.20.1560.10">
    <property type="entry name" value="ABC transporter type 1, transmembrane domain"/>
    <property type="match status" value="1"/>
</dbReference>
<keyword evidence="7" id="KW-1133">Transmembrane helix</keyword>
<dbReference type="PANTHER" id="PTHR24223:SF456">
    <property type="entry name" value="MULTIDRUG RESISTANCE-ASSOCIATED PROTEIN LETHAL(2)03659"/>
    <property type="match status" value="1"/>
</dbReference>
<keyword evidence="3" id="KW-0813">Transport</keyword>
<evidence type="ECO:0000256" key="6">
    <source>
        <dbReference type="ARBA" id="ARBA00022840"/>
    </source>
</evidence>
<evidence type="ECO:0000256" key="9">
    <source>
        <dbReference type="SAM" id="MobiDB-lite"/>
    </source>
</evidence>
<evidence type="ECO:0000259" key="10">
    <source>
        <dbReference type="PROSITE" id="PS50929"/>
    </source>
</evidence>
<sequence length="203" mass="23089">RIRTLSDVFSGIELVKLCAWEVAFQEKILMLRSIELKYIWHSSILSSINVAIYFFFQPVVAMFAFTTYWLQHRDAVDPVSLTPDKVFVSLTLFNILRTNMTSYFPQAIQAWAGVRVSVKRISDFLLLPEIRGIESDAGATDADDTLGQGGVKAYQDLPDILIDMKDASFSWAISTEEKNEILELSAKDRKEKEAKEKEARAKK</sequence>
<feature type="region of interest" description="Disordered" evidence="9">
    <location>
        <begin position="184"/>
        <end position="203"/>
    </location>
</feature>
<dbReference type="InterPro" id="IPR036640">
    <property type="entry name" value="ABC1_TM_sf"/>
</dbReference>
<dbReference type="AlphaFoldDB" id="A0A9P6UDG4"/>
<comment type="subcellular location">
    <subcellularLocation>
        <location evidence="1">Membrane</location>
        <topology evidence="1">Multi-pass membrane protein</topology>
    </subcellularLocation>
</comment>
<feature type="non-terminal residue" evidence="11">
    <location>
        <position position="1"/>
    </location>
</feature>
<name>A0A9P6UDG4_9FUNG</name>
<keyword evidence="4" id="KW-0812">Transmembrane</keyword>
<evidence type="ECO:0000256" key="5">
    <source>
        <dbReference type="ARBA" id="ARBA00022741"/>
    </source>
</evidence>
<keyword evidence="8" id="KW-0472">Membrane</keyword>
<keyword evidence="5" id="KW-0547">Nucleotide-binding</keyword>
<keyword evidence="6" id="KW-0067">ATP-binding</keyword>
<comment type="similarity">
    <text evidence="2">Belongs to the ABC transporter superfamily. ABCC family. Conjugate transporter (TC 3.A.1.208) subfamily.</text>
</comment>
<dbReference type="InterPro" id="IPR050173">
    <property type="entry name" value="ABC_transporter_C-like"/>
</dbReference>
<evidence type="ECO:0000256" key="7">
    <source>
        <dbReference type="ARBA" id="ARBA00022989"/>
    </source>
</evidence>
<reference evidence="11" key="1">
    <citation type="journal article" date="2020" name="Fungal Divers.">
        <title>Resolving the Mortierellaceae phylogeny through synthesis of multi-gene phylogenetics and phylogenomics.</title>
        <authorList>
            <person name="Vandepol N."/>
            <person name="Liber J."/>
            <person name="Desiro A."/>
            <person name="Na H."/>
            <person name="Kennedy M."/>
            <person name="Barry K."/>
            <person name="Grigoriev I.V."/>
            <person name="Miller A.N."/>
            <person name="O'Donnell K."/>
            <person name="Stajich J.E."/>
            <person name="Bonito G."/>
        </authorList>
    </citation>
    <scope>NUCLEOTIDE SEQUENCE</scope>
    <source>
        <strain evidence="11">NVP60</strain>
    </source>
</reference>
<evidence type="ECO:0000313" key="12">
    <source>
        <dbReference type="Proteomes" id="UP000823405"/>
    </source>
</evidence>
<evidence type="ECO:0000256" key="1">
    <source>
        <dbReference type="ARBA" id="ARBA00004141"/>
    </source>
</evidence>
<dbReference type="SUPFAM" id="SSF90123">
    <property type="entry name" value="ABC transporter transmembrane region"/>
    <property type="match status" value="1"/>
</dbReference>
<feature type="non-terminal residue" evidence="11">
    <location>
        <position position="203"/>
    </location>
</feature>
<dbReference type="GO" id="GO:0016020">
    <property type="term" value="C:membrane"/>
    <property type="evidence" value="ECO:0007669"/>
    <property type="project" value="UniProtKB-SubCell"/>
</dbReference>
<keyword evidence="12" id="KW-1185">Reference proteome</keyword>
<evidence type="ECO:0000313" key="11">
    <source>
        <dbReference type="EMBL" id="KAG0272836.1"/>
    </source>
</evidence>
<comment type="caution">
    <text evidence="11">The sequence shown here is derived from an EMBL/GenBank/DDBJ whole genome shotgun (WGS) entry which is preliminary data.</text>
</comment>
<gene>
    <name evidence="11" type="primary">ABCC4_3</name>
    <name evidence="11" type="ORF">BGZ97_010869</name>
</gene>
<dbReference type="PROSITE" id="PS50929">
    <property type="entry name" value="ABC_TM1F"/>
    <property type="match status" value="1"/>
</dbReference>
<dbReference type="EMBL" id="JAAAIN010005837">
    <property type="protein sequence ID" value="KAG0272836.1"/>
    <property type="molecule type" value="Genomic_DNA"/>
</dbReference>
<feature type="domain" description="ABC transmembrane type-1" evidence="10">
    <location>
        <begin position="1"/>
        <end position="102"/>
    </location>
</feature>
<dbReference type="GO" id="GO:0005524">
    <property type="term" value="F:ATP binding"/>
    <property type="evidence" value="ECO:0007669"/>
    <property type="project" value="UniProtKB-KW"/>
</dbReference>
<proteinExistence type="inferred from homology"/>
<dbReference type="Proteomes" id="UP000823405">
    <property type="component" value="Unassembled WGS sequence"/>
</dbReference>
<protein>
    <submittedName>
        <fullName evidence="11">Multidrug resistance-associated protein 4</fullName>
    </submittedName>
</protein>